<proteinExistence type="predicted"/>
<name>A0A916Z6E6_9BACL</name>
<evidence type="ECO:0000313" key="2">
    <source>
        <dbReference type="EMBL" id="GGD78871.1"/>
    </source>
</evidence>
<feature type="domain" description="DUF2268" evidence="1">
    <location>
        <begin position="5"/>
        <end position="61"/>
    </location>
</feature>
<dbReference type="AlphaFoldDB" id="A0A916Z6E6"/>
<evidence type="ECO:0000313" key="3">
    <source>
        <dbReference type="Proteomes" id="UP000612456"/>
    </source>
</evidence>
<dbReference type="Proteomes" id="UP000612456">
    <property type="component" value="Unassembled WGS sequence"/>
</dbReference>
<keyword evidence="3" id="KW-1185">Reference proteome</keyword>
<evidence type="ECO:0000259" key="1">
    <source>
        <dbReference type="Pfam" id="PF10026"/>
    </source>
</evidence>
<gene>
    <name evidence="2" type="ORF">GCM10010911_41210</name>
</gene>
<organism evidence="2 3">
    <name type="scientific">Paenibacillus nasutitermitis</name>
    <dbReference type="NCBI Taxonomy" id="1652958"/>
    <lineage>
        <taxon>Bacteria</taxon>
        <taxon>Bacillati</taxon>
        <taxon>Bacillota</taxon>
        <taxon>Bacilli</taxon>
        <taxon>Bacillales</taxon>
        <taxon>Paenibacillaceae</taxon>
        <taxon>Paenibacillus</taxon>
    </lineage>
</organism>
<dbReference type="Pfam" id="PF10026">
    <property type="entry name" value="DUF2268"/>
    <property type="match status" value="1"/>
</dbReference>
<dbReference type="EMBL" id="BMHP01000003">
    <property type="protein sequence ID" value="GGD78871.1"/>
    <property type="molecule type" value="Genomic_DNA"/>
</dbReference>
<protein>
    <recommendedName>
        <fullName evidence="1">DUF2268 domain-containing protein</fullName>
    </recommendedName>
</protein>
<dbReference type="InterPro" id="IPR018728">
    <property type="entry name" value="DUF2268"/>
</dbReference>
<reference evidence="2" key="2">
    <citation type="submission" date="2020-09" db="EMBL/GenBank/DDBJ databases">
        <authorList>
            <person name="Sun Q."/>
            <person name="Zhou Y."/>
        </authorList>
    </citation>
    <scope>NUCLEOTIDE SEQUENCE</scope>
    <source>
        <strain evidence="2">CGMCC 1.15178</strain>
    </source>
</reference>
<comment type="caution">
    <text evidence="2">The sequence shown here is derived from an EMBL/GenBank/DDBJ whole genome shotgun (WGS) entry which is preliminary data.</text>
</comment>
<reference evidence="2" key="1">
    <citation type="journal article" date="2014" name="Int. J. Syst. Evol. Microbiol.">
        <title>Complete genome sequence of Corynebacterium casei LMG S-19264T (=DSM 44701T), isolated from a smear-ripened cheese.</title>
        <authorList>
            <consortium name="US DOE Joint Genome Institute (JGI-PGF)"/>
            <person name="Walter F."/>
            <person name="Albersmeier A."/>
            <person name="Kalinowski J."/>
            <person name="Ruckert C."/>
        </authorList>
    </citation>
    <scope>NUCLEOTIDE SEQUENCE</scope>
    <source>
        <strain evidence="2">CGMCC 1.15178</strain>
    </source>
</reference>
<accession>A0A916Z6E6</accession>
<sequence>MKGFENFATSIFGEELLGHWVSKTDMETLNKPIKPVLKEKSQLSGFENLGPYLYGDELAKLTLRKMVIDSTIEIV</sequence>